<dbReference type="Proteomes" id="UP000260828">
    <property type="component" value="Unassembled WGS sequence"/>
</dbReference>
<sequence length="306" mass="33396">MAFTAKDVQALRERTNCGMMDCKKALTEADGDMDKAIEILREKGLAAATKKAGRIAAEGVVLATVDPDTKVGVVIEVNSETDFVAKNEKFIDFVKSCAKTVAANKPADIDALMKLPAVGMNMTVEEELRDKILTIGENMKIRRFTFAEGPLVTYVHGGGRIGVMVTFDTDVADKDGFEAYAKDVAMQVAAINPAYLNAESVPTEIIDKEKEILAAQIANDPKSKNKPEQIIAKMVEGRIGKYYKENCLLDQAFVKDGDITVGQYTENTAKALGGMIKVTGFVRYEKGEGLEKREDNFAEEVASMMK</sequence>
<dbReference type="InterPro" id="IPR036402">
    <property type="entry name" value="EF-Ts_dimer_sf"/>
</dbReference>
<evidence type="ECO:0000259" key="9">
    <source>
        <dbReference type="Pfam" id="PF00889"/>
    </source>
</evidence>
<feature type="domain" description="Translation elongation factor EFTs/EF1B dimerisation" evidence="9">
    <location>
        <begin position="72"/>
        <end position="288"/>
    </location>
</feature>
<proteinExistence type="inferred from homology"/>
<organism evidence="10 12">
    <name type="scientific">Anaerotruncus colihominis</name>
    <dbReference type="NCBI Taxonomy" id="169435"/>
    <lineage>
        <taxon>Bacteria</taxon>
        <taxon>Bacillati</taxon>
        <taxon>Bacillota</taxon>
        <taxon>Clostridia</taxon>
        <taxon>Eubacteriales</taxon>
        <taxon>Oscillospiraceae</taxon>
        <taxon>Anaerotruncus</taxon>
    </lineage>
</organism>
<keyword evidence="6" id="KW-0963">Cytoplasm</keyword>
<dbReference type="SUPFAM" id="SSF46934">
    <property type="entry name" value="UBA-like"/>
    <property type="match status" value="1"/>
</dbReference>
<comment type="subcellular location">
    <subcellularLocation>
        <location evidence="6 8">Cytoplasm</location>
    </subcellularLocation>
</comment>
<evidence type="ECO:0000256" key="2">
    <source>
        <dbReference type="ARBA" id="ARBA00016956"/>
    </source>
</evidence>
<comment type="function">
    <text evidence="5 6 7">Associates with the EF-Tu.GDP complex and induces the exchange of GDP to GTP. It remains bound to the aminoacyl-tRNA.EF-Tu.GTP complex up to the GTP hydrolysis stage on the ribosome.</text>
</comment>
<dbReference type="FunFam" id="1.10.286.20:FF:000001">
    <property type="entry name" value="Elongation factor Ts"/>
    <property type="match status" value="1"/>
</dbReference>
<dbReference type="EMBL" id="CZBE01000008">
    <property type="protein sequence ID" value="CUP65115.1"/>
    <property type="molecule type" value="Genomic_DNA"/>
</dbReference>
<dbReference type="Gene3D" id="3.30.479.20">
    <property type="entry name" value="Elongation factor Ts, dimerisation domain"/>
    <property type="match status" value="2"/>
</dbReference>
<dbReference type="PANTHER" id="PTHR11741">
    <property type="entry name" value="ELONGATION FACTOR TS"/>
    <property type="match status" value="1"/>
</dbReference>
<evidence type="ECO:0000256" key="5">
    <source>
        <dbReference type="ARBA" id="ARBA00025453"/>
    </source>
</evidence>
<evidence type="ECO:0000256" key="4">
    <source>
        <dbReference type="ARBA" id="ARBA00022917"/>
    </source>
</evidence>
<dbReference type="PROSITE" id="PS01127">
    <property type="entry name" value="EF_TS_2"/>
    <property type="match status" value="1"/>
</dbReference>
<feature type="region of interest" description="Involved in Mg(2+) ion dislocation from EF-Tu" evidence="6">
    <location>
        <begin position="81"/>
        <end position="84"/>
    </location>
</feature>
<dbReference type="FunFam" id="1.10.8.10:FF:000001">
    <property type="entry name" value="Elongation factor Ts"/>
    <property type="match status" value="1"/>
</dbReference>
<dbReference type="Proteomes" id="UP000095765">
    <property type="component" value="Unassembled WGS sequence"/>
</dbReference>
<accession>A0A174Q357</accession>
<evidence type="ECO:0000256" key="1">
    <source>
        <dbReference type="ARBA" id="ARBA00005532"/>
    </source>
</evidence>
<dbReference type="PANTHER" id="PTHR11741:SF0">
    <property type="entry name" value="ELONGATION FACTOR TS, MITOCHONDRIAL"/>
    <property type="match status" value="1"/>
</dbReference>
<reference evidence="10 12" key="1">
    <citation type="submission" date="2015-09" db="EMBL/GenBank/DDBJ databases">
        <authorList>
            <consortium name="Pathogen Informatics"/>
        </authorList>
    </citation>
    <scope>NUCLEOTIDE SEQUENCE [LARGE SCALE GENOMIC DNA]</scope>
    <source>
        <strain evidence="10 12">2789STDY5834939</strain>
    </source>
</reference>
<reference evidence="11 13" key="2">
    <citation type="submission" date="2018-08" db="EMBL/GenBank/DDBJ databases">
        <title>A genome reference for cultivated species of the human gut microbiota.</title>
        <authorList>
            <person name="Zou Y."/>
            <person name="Xue W."/>
            <person name="Luo G."/>
        </authorList>
    </citation>
    <scope>NUCLEOTIDE SEQUENCE [LARGE SCALE GENOMIC DNA]</scope>
    <source>
        <strain evidence="11 13">TF05-12AC</strain>
    </source>
</reference>
<dbReference type="InterPro" id="IPR009060">
    <property type="entry name" value="UBA-like_sf"/>
</dbReference>
<name>A0A174Q357_9FIRM</name>
<protein>
    <recommendedName>
        <fullName evidence="2 6">Elongation factor Ts</fullName>
        <shortName evidence="6">EF-Ts</shortName>
    </recommendedName>
</protein>
<dbReference type="Gene3D" id="1.10.8.10">
    <property type="entry name" value="DNA helicase RuvA subunit, C-terminal domain"/>
    <property type="match status" value="1"/>
</dbReference>
<evidence type="ECO:0000256" key="6">
    <source>
        <dbReference type="HAMAP-Rule" id="MF_00050"/>
    </source>
</evidence>
<evidence type="ECO:0000256" key="8">
    <source>
        <dbReference type="RuleBase" id="RU000643"/>
    </source>
</evidence>
<dbReference type="CDD" id="cd14275">
    <property type="entry name" value="UBA_EF-Ts"/>
    <property type="match status" value="1"/>
</dbReference>
<evidence type="ECO:0000313" key="11">
    <source>
        <dbReference type="EMBL" id="RGE69738.1"/>
    </source>
</evidence>
<dbReference type="InterPro" id="IPR014039">
    <property type="entry name" value="Transl_elong_EFTs/EF1B_dimer"/>
</dbReference>
<dbReference type="OrthoDB" id="9808348at2"/>
<keyword evidence="3 6" id="KW-0251">Elongation factor</keyword>
<dbReference type="Gene3D" id="1.10.286.20">
    <property type="match status" value="1"/>
</dbReference>
<dbReference type="NCBIfam" id="TIGR00116">
    <property type="entry name" value="tsf"/>
    <property type="match status" value="1"/>
</dbReference>
<dbReference type="HAMAP" id="MF_00050">
    <property type="entry name" value="EF_Ts"/>
    <property type="match status" value="1"/>
</dbReference>
<dbReference type="SUPFAM" id="SSF54713">
    <property type="entry name" value="Elongation factor Ts (EF-Ts), dimerisation domain"/>
    <property type="match status" value="2"/>
</dbReference>
<dbReference type="AlphaFoldDB" id="A0A174Q357"/>
<evidence type="ECO:0000256" key="7">
    <source>
        <dbReference type="RuleBase" id="RU000642"/>
    </source>
</evidence>
<dbReference type="RefSeq" id="WP_006875233.1">
    <property type="nucleotide sequence ID" value="NZ_CABIWA010000011.1"/>
</dbReference>
<gene>
    <name evidence="6 10" type="primary">tsf</name>
    <name evidence="11" type="ORF">DXC40_01335</name>
    <name evidence="10" type="ORF">ERS852551_01485</name>
</gene>
<keyword evidence="4 6" id="KW-0648">Protein biosynthesis</keyword>
<dbReference type="InterPro" id="IPR018101">
    <property type="entry name" value="Transl_elong_Ts_CS"/>
</dbReference>
<evidence type="ECO:0000313" key="10">
    <source>
        <dbReference type="EMBL" id="CUP65115.1"/>
    </source>
</evidence>
<dbReference type="PROSITE" id="PS01126">
    <property type="entry name" value="EF_TS_1"/>
    <property type="match status" value="1"/>
</dbReference>
<dbReference type="InterPro" id="IPR001816">
    <property type="entry name" value="Transl_elong_EFTs/EF1B"/>
</dbReference>
<dbReference type="GO" id="GO:0005737">
    <property type="term" value="C:cytoplasm"/>
    <property type="evidence" value="ECO:0007669"/>
    <property type="project" value="UniProtKB-SubCell"/>
</dbReference>
<evidence type="ECO:0000313" key="13">
    <source>
        <dbReference type="Proteomes" id="UP000260828"/>
    </source>
</evidence>
<dbReference type="EMBL" id="QVME01000001">
    <property type="protein sequence ID" value="RGE69738.1"/>
    <property type="molecule type" value="Genomic_DNA"/>
</dbReference>
<evidence type="ECO:0000313" key="12">
    <source>
        <dbReference type="Proteomes" id="UP000095765"/>
    </source>
</evidence>
<dbReference type="GO" id="GO:0003746">
    <property type="term" value="F:translation elongation factor activity"/>
    <property type="evidence" value="ECO:0007669"/>
    <property type="project" value="UniProtKB-UniRule"/>
</dbReference>
<comment type="similarity">
    <text evidence="1 6 7">Belongs to the EF-Ts family.</text>
</comment>
<dbReference type="Pfam" id="PF00889">
    <property type="entry name" value="EF_TS"/>
    <property type="match status" value="1"/>
</dbReference>
<evidence type="ECO:0000256" key="3">
    <source>
        <dbReference type="ARBA" id="ARBA00022768"/>
    </source>
</evidence>